<dbReference type="InParanoid" id="A0A061E025"/>
<dbReference type="STRING" id="3641.A0A061E025"/>
<gene>
    <name evidence="2" type="ORF">TCM_006615</name>
</gene>
<evidence type="ECO:0000313" key="2">
    <source>
        <dbReference type="EMBL" id="EOX97646.1"/>
    </source>
</evidence>
<keyword evidence="3" id="KW-1185">Reference proteome</keyword>
<keyword evidence="1" id="KW-1133">Transmembrane helix</keyword>
<feature type="transmembrane region" description="Helical" evidence="1">
    <location>
        <begin position="12"/>
        <end position="34"/>
    </location>
</feature>
<protein>
    <submittedName>
        <fullName evidence="2">Uncharacterized protein</fullName>
    </submittedName>
</protein>
<keyword evidence="1" id="KW-0812">Transmembrane</keyword>
<reference evidence="2 3" key="1">
    <citation type="journal article" date="2013" name="Genome Biol.">
        <title>The genome sequence of the most widely cultivated cacao type and its use to identify candidate genes regulating pod color.</title>
        <authorList>
            <person name="Motamayor J.C."/>
            <person name="Mockaitis K."/>
            <person name="Schmutz J."/>
            <person name="Haiminen N."/>
            <person name="Iii D.L."/>
            <person name="Cornejo O."/>
            <person name="Findley S.D."/>
            <person name="Zheng P."/>
            <person name="Utro F."/>
            <person name="Royaert S."/>
            <person name="Saski C."/>
            <person name="Jenkins J."/>
            <person name="Podicheti R."/>
            <person name="Zhao M."/>
            <person name="Scheffler B.E."/>
            <person name="Stack J.C."/>
            <person name="Feltus F.A."/>
            <person name="Mustiga G.M."/>
            <person name="Amores F."/>
            <person name="Phillips W."/>
            <person name="Marelli J.P."/>
            <person name="May G.D."/>
            <person name="Shapiro H."/>
            <person name="Ma J."/>
            <person name="Bustamante C.D."/>
            <person name="Schnell R.J."/>
            <person name="Main D."/>
            <person name="Gilbert D."/>
            <person name="Parida L."/>
            <person name="Kuhn D.N."/>
        </authorList>
    </citation>
    <scope>NUCLEOTIDE SEQUENCE [LARGE SCALE GENOMIC DNA]</scope>
    <source>
        <strain evidence="3">cv. Matina 1-6</strain>
    </source>
</reference>
<dbReference type="Gramene" id="EOX97646">
    <property type="protein sequence ID" value="EOX97646"/>
    <property type="gene ID" value="TCM_006615"/>
</dbReference>
<dbReference type="Proteomes" id="UP000026915">
    <property type="component" value="Chromosome 2"/>
</dbReference>
<organism evidence="2 3">
    <name type="scientific">Theobroma cacao</name>
    <name type="common">Cacao</name>
    <name type="synonym">Cocoa</name>
    <dbReference type="NCBI Taxonomy" id="3641"/>
    <lineage>
        <taxon>Eukaryota</taxon>
        <taxon>Viridiplantae</taxon>
        <taxon>Streptophyta</taxon>
        <taxon>Embryophyta</taxon>
        <taxon>Tracheophyta</taxon>
        <taxon>Spermatophyta</taxon>
        <taxon>Magnoliopsida</taxon>
        <taxon>eudicotyledons</taxon>
        <taxon>Gunneridae</taxon>
        <taxon>Pentapetalae</taxon>
        <taxon>rosids</taxon>
        <taxon>malvids</taxon>
        <taxon>Malvales</taxon>
        <taxon>Malvaceae</taxon>
        <taxon>Byttnerioideae</taxon>
        <taxon>Theobroma</taxon>
    </lineage>
</organism>
<dbReference type="AlphaFoldDB" id="A0A061E025"/>
<name>A0A061E025_THECC</name>
<proteinExistence type="predicted"/>
<evidence type="ECO:0000313" key="3">
    <source>
        <dbReference type="Proteomes" id="UP000026915"/>
    </source>
</evidence>
<evidence type="ECO:0000256" key="1">
    <source>
        <dbReference type="SAM" id="Phobius"/>
    </source>
</evidence>
<sequence>MVFEGNFETFHQVIIFSFVTFFYFICIFFSILLVNFERFKSKSNQIFGNDSIVYPPLVFGGNMPLDLEGNIPTVQWICMERSWKLSFSGTEKTNLLRGKRVCYENMTGTVPSWNRTLGADHFFVTCHDIGLKANVGVQHLVELCVELELVMDISHTRMSLPLPQIMPAICSFPLQDLTLRIALKHEYTGLCCGYTLGFWAGCLHYEVVSAWQNDTELDILSNGMINATGKVPHLEKFNPCS</sequence>
<dbReference type="eggNOG" id="KOG1021">
    <property type="taxonomic scope" value="Eukaryota"/>
</dbReference>
<accession>A0A061E025</accession>
<keyword evidence="1" id="KW-0472">Membrane</keyword>
<dbReference type="EMBL" id="CM001880">
    <property type="protein sequence ID" value="EOX97646.1"/>
    <property type="molecule type" value="Genomic_DNA"/>
</dbReference>
<dbReference type="HOGENOM" id="CLU_1153414_0_0_1"/>